<dbReference type="Pfam" id="PF06742">
    <property type="entry name" value="DUF1214"/>
    <property type="match status" value="1"/>
</dbReference>
<dbReference type="AlphaFoldDB" id="A0A7X9RUB6"/>
<evidence type="ECO:0000313" key="5">
    <source>
        <dbReference type="Proteomes" id="UP000576082"/>
    </source>
</evidence>
<feature type="domain" description="DUF1214" evidence="2">
    <location>
        <begin position="344"/>
        <end position="450"/>
    </location>
</feature>
<dbReference type="Proteomes" id="UP000576082">
    <property type="component" value="Unassembled WGS sequence"/>
</dbReference>
<proteinExistence type="predicted"/>
<evidence type="ECO:0000259" key="3">
    <source>
        <dbReference type="Pfam" id="PF06863"/>
    </source>
</evidence>
<comment type="caution">
    <text evidence="4">The sequence shown here is derived from an EMBL/GenBank/DDBJ whole genome shotgun (WGS) entry which is preliminary data.</text>
</comment>
<dbReference type="EMBL" id="JABANE010000030">
    <property type="protein sequence ID" value="NME68853.1"/>
    <property type="molecule type" value="Genomic_DNA"/>
</dbReference>
<evidence type="ECO:0000259" key="2">
    <source>
        <dbReference type="Pfam" id="PF06742"/>
    </source>
</evidence>
<dbReference type="Gene3D" id="2.60.40.1610">
    <property type="entry name" value="Domain of unknown function DUF1254"/>
    <property type="match status" value="1"/>
</dbReference>
<reference evidence="4 5" key="1">
    <citation type="submission" date="2020-04" db="EMBL/GenBank/DDBJ databases">
        <title>Flammeovirga sp. SR4, a novel species isolated from seawater.</title>
        <authorList>
            <person name="Wang X."/>
        </authorList>
    </citation>
    <scope>NUCLEOTIDE SEQUENCE [LARGE SCALE GENOMIC DNA]</scope>
    <source>
        <strain evidence="4 5">ATCC 23126</strain>
    </source>
</reference>
<evidence type="ECO:0000256" key="1">
    <source>
        <dbReference type="SAM" id="SignalP"/>
    </source>
</evidence>
<dbReference type="Gene3D" id="2.60.120.600">
    <property type="entry name" value="Domain of unknown function DUF1214, C-terminal domain"/>
    <property type="match status" value="1"/>
</dbReference>
<dbReference type="Pfam" id="PF06863">
    <property type="entry name" value="DUF1254"/>
    <property type="match status" value="1"/>
</dbReference>
<accession>A0A7X9RUB6</accession>
<dbReference type="InterPro" id="IPR037050">
    <property type="entry name" value="DUF1254_sf"/>
</dbReference>
<name>A0A7X9RUB6_9BACT</name>
<gene>
    <name evidence="4" type="ORF">HHU12_12845</name>
</gene>
<organism evidence="4 5">
    <name type="scientific">Flammeovirga aprica JL-4</name>
    <dbReference type="NCBI Taxonomy" id="694437"/>
    <lineage>
        <taxon>Bacteria</taxon>
        <taxon>Pseudomonadati</taxon>
        <taxon>Bacteroidota</taxon>
        <taxon>Cytophagia</taxon>
        <taxon>Cytophagales</taxon>
        <taxon>Flammeovirgaceae</taxon>
        <taxon>Flammeovirga</taxon>
    </lineage>
</organism>
<dbReference type="PANTHER" id="PTHR36509:SF2">
    <property type="entry name" value="BLL3101 PROTEIN"/>
    <property type="match status" value="1"/>
</dbReference>
<protein>
    <submittedName>
        <fullName evidence="4">DUF1254 domain-containing protein</fullName>
    </submittedName>
</protein>
<feature type="chain" id="PRO_5030686569" evidence="1">
    <location>
        <begin position="24"/>
        <end position="467"/>
    </location>
</feature>
<dbReference type="SUPFAM" id="SSF160935">
    <property type="entry name" value="VPA0735-like"/>
    <property type="match status" value="1"/>
</dbReference>
<dbReference type="InterPro" id="IPR037049">
    <property type="entry name" value="DUF1214_C_sf"/>
</dbReference>
<keyword evidence="1" id="KW-0732">Signal</keyword>
<dbReference type="RefSeq" id="WP_169657145.1">
    <property type="nucleotide sequence ID" value="NZ_JABANE010000030.1"/>
</dbReference>
<feature type="domain" description="DUF1254" evidence="3">
    <location>
        <begin position="73"/>
        <end position="202"/>
    </location>
</feature>
<feature type="signal peptide" evidence="1">
    <location>
        <begin position="1"/>
        <end position="23"/>
    </location>
</feature>
<dbReference type="InterPro" id="IPR010621">
    <property type="entry name" value="DUF1214"/>
</dbReference>
<sequence>MKNLNRIVLSFLSLLLIIQSTFASNINDHITPEEAKSIAKDAYIFGLPVLLWEKQFQRITYTTSPKGLMAPMGQFGHSRQFVDASNKMVVGFNVDNLYSFAGLDLEEEPFILSVPEVKDRYWIMQILNAWNDVVAGPGVRTHGEKGGNFLIAGPNWNGTVPNGVELIRSNTNITCIGGRLYSSGEEDYTMVNAIQDEITLTPLSAWGTDYTPPSEVALADIEFPKDVNESVQNMSAEEFFSNLNRLLEGNLPNAEDHEIIDRLKRLNIEAGKEFAFTDFSVEIQNAINDGFEKGHQELEEIIANLGTIKNGWTLTYDMGRYGTDYALRAGWSYIGLGGNVIKDAFYPVTRVDQNGDDLTGEHQYELTFAHDELPPANAFWSATMYDKDQYLVDNELDRYALSNKNELKYNEDGSLTIYIQNEKPTEDKLSNWLPAPKDGIRITLRLYSPHKKVGNGTWIPPTIMKVN</sequence>
<dbReference type="InterPro" id="IPR010679">
    <property type="entry name" value="DUF1254"/>
</dbReference>
<dbReference type="PANTHER" id="PTHR36509">
    <property type="entry name" value="BLL3101 PROTEIN"/>
    <property type="match status" value="1"/>
</dbReference>
<keyword evidence="5" id="KW-1185">Reference proteome</keyword>
<evidence type="ECO:0000313" key="4">
    <source>
        <dbReference type="EMBL" id="NME68853.1"/>
    </source>
</evidence>